<dbReference type="EMBL" id="GBXM01030168">
    <property type="protein sequence ID" value="JAH78409.1"/>
    <property type="molecule type" value="Transcribed_RNA"/>
</dbReference>
<evidence type="ECO:0000313" key="1">
    <source>
        <dbReference type="EMBL" id="JAH78409.1"/>
    </source>
</evidence>
<name>A0A0E9VJV3_ANGAN</name>
<reference evidence="1" key="1">
    <citation type="submission" date="2014-11" db="EMBL/GenBank/DDBJ databases">
        <authorList>
            <person name="Amaro Gonzalez C."/>
        </authorList>
    </citation>
    <scope>NUCLEOTIDE SEQUENCE</scope>
</reference>
<organism evidence="1">
    <name type="scientific">Anguilla anguilla</name>
    <name type="common">European freshwater eel</name>
    <name type="synonym">Muraena anguilla</name>
    <dbReference type="NCBI Taxonomy" id="7936"/>
    <lineage>
        <taxon>Eukaryota</taxon>
        <taxon>Metazoa</taxon>
        <taxon>Chordata</taxon>
        <taxon>Craniata</taxon>
        <taxon>Vertebrata</taxon>
        <taxon>Euteleostomi</taxon>
        <taxon>Actinopterygii</taxon>
        <taxon>Neopterygii</taxon>
        <taxon>Teleostei</taxon>
        <taxon>Anguilliformes</taxon>
        <taxon>Anguillidae</taxon>
        <taxon>Anguilla</taxon>
    </lineage>
</organism>
<accession>A0A0E9VJV3</accession>
<sequence>MHQCCSAWTCLSYLTHSVETPTAA</sequence>
<proteinExistence type="predicted"/>
<reference evidence="1" key="2">
    <citation type="journal article" date="2015" name="Fish Shellfish Immunol.">
        <title>Early steps in the European eel (Anguilla anguilla)-Vibrio vulnificus interaction in the gills: Role of the RtxA13 toxin.</title>
        <authorList>
            <person name="Callol A."/>
            <person name="Pajuelo D."/>
            <person name="Ebbesson L."/>
            <person name="Teles M."/>
            <person name="MacKenzie S."/>
            <person name="Amaro C."/>
        </authorList>
    </citation>
    <scope>NUCLEOTIDE SEQUENCE</scope>
</reference>
<dbReference type="AlphaFoldDB" id="A0A0E9VJV3"/>
<protein>
    <submittedName>
        <fullName evidence="1">Uncharacterized protein</fullName>
    </submittedName>
</protein>